<dbReference type="Gene3D" id="3.90.550.10">
    <property type="entry name" value="Spore Coat Polysaccharide Biosynthesis Protein SpsA, Chain A"/>
    <property type="match status" value="1"/>
</dbReference>
<accession>A0A833SSW3</accession>
<organism evidence="3 5">
    <name type="scientific">Phytophthora infestans</name>
    <name type="common">Potato late blight agent</name>
    <name type="synonym">Botrytis infestans</name>
    <dbReference type="NCBI Taxonomy" id="4787"/>
    <lineage>
        <taxon>Eukaryota</taxon>
        <taxon>Sar</taxon>
        <taxon>Stramenopiles</taxon>
        <taxon>Oomycota</taxon>
        <taxon>Peronosporomycetes</taxon>
        <taxon>Peronosporales</taxon>
        <taxon>Peronosporaceae</taxon>
        <taxon>Phytophthora</taxon>
    </lineage>
</organism>
<dbReference type="InterPro" id="IPR029044">
    <property type="entry name" value="Nucleotide-diphossugar_trans"/>
</dbReference>
<proteinExistence type="predicted"/>
<dbReference type="GO" id="GO:0016757">
    <property type="term" value="F:glycosyltransferase activity"/>
    <property type="evidence" value="ECO:0007669"/>
    <property type="project" value="InterPro"/>
</dbReference>
<evidence type="ECO:0000313" key="4">
    <source>
        <dbReference type="EMBL" id="KAF4139276.1"/>
    </source>
</evidence>
<evidence type="ECO:0000313" key="5">
    <source>
        <dbReference type="Proteomes" id="UP000602510"/>
    </source>
</evidence>
<name>A0A833SSW3_PHYIN</name>
<evidence type="ECO:0000256" key="2">
    <source>
        <dbReference type="SAM" id="Phobius"/>
    </source>
</evidence>
<dbReference type="PANTHER" id="PTHR11183">
    <property type="entry name" value="GLYCOGENIN SUBFAMILY MEMBER"/>
    <property type="match status" value="1"/>
</dbReference>
<gene>
    <name evidence="3" type="ORF">GN244_ATG02149</name>
    <name evidence="4" type="ORF">GN958_ATG11492</name>
</gene>
<dbReference type="InterPro" id="IPR002495">
    <property type="entry name" value="Glyco_trans_8"/>
</dbReference>
<dbReference type="AlphaFoldDB" id="A0A833SSW3"/>
<dbReference type="InterPro" id="IPR050587">
    <property type="entry name" value="GNT1/Glycosyltrans_8"/>
</dbReference>
<keyword evidence="2" id="KW-0812">Transmembrane</keyword>
<feature type="compositionally biased region" description="Polar residues" evidence="1">
    <location>
        <begin position="78"/>
        <end position="99"/>
    </location>
</feature>
<comment type="caution">
    <text evidence="3">The sequence shown here is derived from an EMBL/GenBank/DDBJ whole genome shotgun (WGS) entry which is preliminary data.</text>
</comment>
<feature type="compositionally biased region" description="Polar residues" evidence="1">
    <location>
        <begin position="108"/>
        <end position="123"/>
    </location>
</feature>
<evidence type="ECO:0000313" key="3">
    <source>
        <dbReference type="EMBL" id="KAF4045406.1"/>
    </source>
</evidence>
<dbReference type="SUPFAM" id="SSF53448">
    <property type="entry name" value="Nucleotide-diphospho-sugar transferases"/>
    <property type="match status" value="1"/>
</dbReference>
<keyword evidence="2" id="KW-0472">Membrane</keyword>
<feature type="region of interest" description="Disordered" evidence="1">
    <location>
        <begin position="78"/>
        <end position="127"/>
    </location>
</feature>
<keyword evidence="5" id="KW-1185">Reference proteome</keyword>
<keyword evidence="3" id="KW-0808">Transferase</keyword>
<evidence type="ECO:0000256" key="1">
    <source>
        <dbReference type="SAM" id="MobiDB-lite"/>
    </source>
</evidence>
<dbReference type="EMBL" id="WSZM01000047">
    <property type="protein sequence ID" value="KAF4045406.1"/>
    <property type="molecule type" value="Genomic_DNA"/>
</dbReference>
<sequence>MFRTKVVPTSRQQDGETLLDKERISSLPARRRRVQYNSLALMLAIMLMTGISGLCWLRIDGPRSSIAILDRDATTTLNLSQDNKPTGLRTGNQDITPTSLPIEHQEKPPTSLQIGDQDNTPTGLRSEDRLKAPTSLEAPTNLQIQDQDMASQMTQQVDLKPFAYFFYVTSNTYACAAMQFIHHLVDDLKMNSSRIDVVVLHTSHVDARFLHKLQERQHVRTMIVDSVQADAAEPTWKESLTKLRAFQDWGYNRVVFIDADAVPLANLDHLFDLPPATLYAPTAYWIEQPFFASTLLVIEPSDAIFNDIIQWARARGAAARFDMDILNTYFADSVRYLPGVYTVLNSDFRRAPTERSTLFETTAELKEKTQLVHFSCKPDASYGKPWNWPSHDLSSLDGQRFDPLFRQLFVEYWRGEQELCAN</sequence>
<feature type="transmembrane region" description="Helical" evidence="2">
    <location>
        <begin position="39"/>
        <end position="59"/>
    </location>
</feature>
<dbReference type="Proteomes" id="UP000602510">
    <property type="component" value="Unassembled WGS sequence"/>
</dbReference>
<dbReference type="Proteomes" id="UP000704712">
    <property type="component" value="Unassembled WGS sequence"/>
</dbReference>
<keyword evidence="2" id="KW-1133">Transmembrane helix</keyword>
<dbReference type="EMBL" id="JAACNO010001558">
    <property type="protein sequence ID" value="KAF4139276.1"/>
    <property type="molecule type" value="Genomic_DNA"/>
</dbReference>
<reference evidence="3" key="1">
    <citation type="submission" date="2020-04" db="EMBL/GenBank/DDBJ databases">
        <title>Hybrid Assembly of Korean Phytophthora infestans isolates.</title>
        <authorList>
            <person name="Prokchorchik M."/>
            <person name="Lee Y."/>
            <person name="Seo J."/>
            <person name="Cho J.-H."/>
            <person name="Park Y.-E."/>
            <person name="Jang D.-C."/>
            <person name="Im J.-S."/>
            <person name="Choi J.-G."/>
            <person name="Park H.-J."/>
            <person name="Lee G.-B."/>
            <person name="Lee Y.-G."/>
            <person name="Hong S.-Y."/>
            <person name="Cho K."/>
            <person name="Sohn K.H."/>
        </authorList>
    </citation>
    <scope>NUCLEOTIDE SEQUENCE</scope>
    <source>
        <strain evidence="3">KR_1_A1</strain>
        <strain evidence="4">KR_2_A2</strain>
    </source>
</reference>
<protein>
    <submittedName>
        <fullName evidence="3 4">Putative nucleotide-diphospho-sugar transferase</fullName>
    </submittedName>
</protein>
<dbReference type="Pfam" id="PF01501">
    <property type="entry name" value="Glyco_transf_8"/>
    <property type="match status" value="1"/>
</dbReference>